<evidence type="ECO:0000256" key="1">
    <source>
        <dbReference type="SAM" id="SignalP"/>
    </source>
</evidence>
<proteinExistence type="predicted"/>
<evidence type="ECO:0000313" key="3">
    <source>
        <dbReference type="Proteomes" id="UP000822688"/>
    </source>
</evidence>
<dbReference type="Proteomes" id="UP000822688">
    <property type="component" value="Chromosome 5"/>
</dbReference>
<name>A0A8T0HZ74_CERPU</name>
<feature type="signal peptide" evidence="1">
    <location>
        <begin position="1"/>
        <end position="24"/>
    </location>
</feature>
<dbReference type="EMBL" id="CM026425">
    <property type="protein sequence ID" value="KAG0575979.1"/>
    <property type="molecule type" value="Genomic_DNA"/>
</dbReference>
<protein>
    <submittedName>
        <fullName evidence="2">Uncharacterized protein</fullName>
    </submittedName>
</protein>
<keyword evidence="1" id="KW-0732">Signal</keyword>
<reference evidence="2" key="1">
    <citation type="submission" date="2020-06" db="EMBL/GenBank/DDBJ databases">
        <title>WGS assembly of Ceratodon purpureus strain R40.</title>
        <authorList>
            <person name="Carey S.B."/>
            <person name="Jenkins J."/>
            <person name="Shu S."/>
            <person name="Lovell J.T."/>
            <person name="Sreedasyam A."/>
            <person name="Maumus F."/>
            <person name="Tiley G.P."/>
            <person name="Fernandez-Pozo N."/>
            <person name="Barry K."/>
            <person name="Chen C."/>
            <person name="Wang M."/>
            <person name="Lipzen A."/>
            <person name="Daum C."/>
            <person name="Saski C.A."/>
            <person name="Payton A.C."/>
            <person name="Mcbreen J.C."/>
            <person name="Conrad R.E."/>
            <person name="Kollar L.M."/>
            <person name="Olsson S."/>
            <person name="Huttunen S."/>
            <person name="Landis J.B."/>
            <person name="Wickett N.J."/>
            <person name="Johnson M.G."/>
            <person name="Rensing S.A."/>
            <person name="Grimwood J."/>
            <person name="Schmutz J."/>
            <person name="Mcdaniel S.F."/>
        </authorList>
    </citation>
    <scope>NUCLEOTIDE SEQUENCE</scope>
    <source>
        <strain evidence="2">R40</strain>
    </source>
</reference>
<comment type="caution">
    <text evidence="2">The sequence shown here is derived from an EMBL/GenBank/DDBJ whole genome shotgun (WGS) entry which is preliminary data.</text>
</comment>
<keyword evidence="3" id="KW-1185">Reference proteome</keyword>
<dbReference type="AlphaFoldDB" id="A0A8T0HZ74"/>
<organism evidence="2 3">
    <name type="scientific">Ceratodon purpureus</name>
    <name type="common">Fire moss</name>
    <name type="synonym">Dicranum purpureum</name>
    <dbReference type="NCBI Taxonomy" id="3225"/>
    <lineage>
        <taxon>Eukaryota</taxon>
        <taxon>Viridiplantae</taxon>
        <taxon>Streptophyta</taxon>
        <taxon>Embryophyta</taxon>
        <taxon>Bryophyta</taxon>
        <taxon>Bryophytina</taxon>
        <taxon>Bryopsida</taxon>
        <taxon>Dicranidae</taxon>
        <taxon>Pseudoditrichales</taxon>
        <taxon>Ditrichaceae</taxon>
        <taxon>Ceratodon</taxon>
    </lineage>
</organism>
<feature type="chain" id="PRO_5035928645" evidence="1">
    <location>
        <begin position="25"/>
        <end position="49"/>
    </location>
</feature>
<evidence type="ECO:0000313" key="2">
    <source>
        <dbReference type="EMBL" id="KAG0575979.1"/>
    </source>
</evidence>
<gene>
    <name evidence="2" type="ORF">KC19_5G045400</name>
</gene>
<accession>A0A8T0HZ74</accession>
<sequence>MATGLVSIWLCQSLLFCTFWLVHLGGMAPTANESSRLSHRSDVAQIMLL</sequence>